<dbReference type="AlphaFoldDB" id="A0A8J5V4J6"/>
<evidence type="ECO:0000313" key="2">
    <source>
        <dbReference type="EMBL" id="KAG7665149.1"/>
    </source>
</evidence>
<comment type="caution">
    <text evidence="2">The sequence shown here is derived from an EMBL/GenBank/DDBJ whole genome shotgun (WGS) entry which is preliminary data.</text>
</comment>
<reference evidence="2 3" key="1">
    <citation type="journal article" date="2021" name="DNA Res.">
        <title>Genome analysis of Candida subhashii reveals its hybrid nature and dual mitochondrial genome conformations.</title>
        <authorList>
            <person name="Mixao V."/>
            <person name="Hegedusova E."/>
            <person name="Saus E."/>
            <person name="Pryszcz L.P."/>
            <person name="Cillingova A."/>
            <person name="Nosek J."/>
            <person name="Gabaldon T."/>
        </authorList>
    </citation>
    <scope>NUCLEOTIDE SEQUENCE [LARGE SCALE GENOMIC DNA]</scope>
    <source>
        <strain evidence="2 3">CBS 10753</strain>
    </source>
</reference>
<dbReference type="OrthoDB" id="4026481at2759"/>
<sequence length="99" mass="12013">MISRKRTLEDTRVDQIWQPESQQILSNDTYHKEKRFQTHKIHTEVHTKTIQMMMKAQLELQKQLKDNSQSTDIQCDHESQDSTADDSRMHSTYYQRPYW</sequence>
<accession>A0A8J5V4J6</accession>
<dbReference type="EMBL" id="JAGSYN010000051">
    <property type="protein sequence ID" value="KAG7665149.1"/>
    <property type="molecule type" value="Genomic_DNA"/>
</dbReference>
<feature type="compositionally biased region" description="Polar residues" evidence="1">
    <location>
        <begin position="90"/>
        <end position="99"/>
    </location>
</feature>
<feature type="region of interest" description="Disordered" evidence="1">
    <location>
        <begin position="65"/>
        <end position="99"/>
    </location>
</feature>
<protein>
    <submittedName>
        <fullName evidence="2">Uncharacterized protein</fullName>
    </submittedName>
</protein>
<organism evidence="2 3">
    <name type="scientific">[Candida] subhashii</name>
    <dbReference type="NCBI Taxonomy" id="561895"/>
    <lineage>
        <taxon>Eukaryota</taxon>
        <taxon>Fungi</taxon>
        <taxon>Dikarya</taxon>
        <taxon>Ascomycota</taxon>
        <taxon>Saccharomycotina</taxon>
        <taxon>Pichiomycetes</taxon>
        <taxon>Debaryomycetaceae</taxon>
        <taxon>Spathaspora</taxon>
    </lineage>
</organism>
<dbReference type="GeneID" id="73468006"/>
<keyword evidence="3" id="KW-1185">Reference proteome</keyword>
<gene>
    <name evidence="2" type="ORF">J8A68_001205</name>
</gene>
<dbReference type="Proteomes" id="UP000694255">
    <property type="component" value="Unassembled WGS sequence"/>
</dbReference>
<name>A0A8J5V4J6_9ASCO</name>
<evidence type="ECO:0000313" key="3">
    <source>
        <dbReference type="Proteomes" id="UP000694255"/>
    </source>
</evidence>
<dbReference type="RefSeq" id="XP_049265381.1">
    <property type="nucleotide sequence ID" value="XM_049404834.1"/>
</dbReference>
<proteinExistence type="predicted"/>
<evidence type="ECO:0000256" key="1">
    <source>
        <dbReference type="SAM" id="MobiDB-lite"/>
    </source>
</evidence>
<feature type="compositionally biased region" description="Basic and acidic residues" evidence="1">
    <location>
        <begin position="74"/>
        <end position="89"/>
    </location>
</feature>